<feature type="compositionally biased region" description="Acidic residues" evidence="1">
    <location>
        <begin position="214"/>
        <end position="224"/>
    </location>
</feature>
<dbReference type="GO" id="GO:0050135">
    <property type="term" value="F:NADP+ nucleosidase activity"/>
    <property type="evidence" value="ECO:0007669"/>
    <property type="project" value="InterPro"/>
</dbReference>
<organism evidence="3">
    <name type="scientific">freshwater metagenome</name>
    <dbReference type="NCBI Taxonomy" id="449393"/>
    <lineage>
        <taxon>unclassified sequences</taxon>
        <taxon>metagenomes</taxon>
        <taxon>ecological metagenomes</taxon>
    </lineage>
</organism>
<name>A0A6J6Q228_9ZZZZ</name>
<evidence type="ECO:0000256" key="1">
    <source>
        <dbReference type="SAM" id="MobiDB-lite"/>
    </source>
</evidence>
<evidence type="ECO:0000259" key="2">
    <source>
        <dbReference type="Pfam" id="PF10137"/>
    </source>
</evidence>
<evidence type="ECO:0000313" key="3">
    <source>
        <dbReference type="EMBL" id="CAB4702194.1"/>
    </source>
</evidence>
<proteinExistence type="predicted"/>
<sequence length="385" mass="41346">MSEQTSPDENLAKAAKRSRISQADIPAITLDKALRIPRAIVENYASHPTRPLDVASALQVQPSSGGFRMECGAAIGYGLTEGGPNAPEISLTPLGKRILTPTEVGDDQRALREAALKPTVASQFYTKYDGSPLPPRNIAQNVLASFAVPADRTSDVYDLLIENARQVGFLKTIKDKEYIDTGNPLNGTSGAPRVAVVAPSQALSGAEQDTITGGEDDGSSDEESFVPPTPPASTPAEAPKKNAIFVGHGGNKVPMEQLVKILNEYGIPHKEAMEEPNRARPIPVKVAETMRECGAAILVFTADKEYFDKDGNSIWRPSENVSHELGAASVLYGERIVVFKEKGVDLPSNFSSVGYISFEKDKLSDKGIELFRELVGMKILNISVG</sequence>
<dbReference type="AlphaFoldDB" id="A0A6J6Q228"/>
<feature type="region of interest" description="Disordered" evidence="1">
    <location>
        <begin position="201"/>
        <end position="238"/>
    </location>
</feature>
<protein>
    <submittedName>
        <fullName evidence="3">Unannotated protein</fullName>
    </submittedName>
</protein>
<feature type="domain" description="CD-NTase-associated protein 12/Pycsar effector protein TIR" evidence="2">
    <location>
        <begin position="244"/>
        <end position="359"/>
    </location>
</feature>
<dbReference type="EMBL" id="CAEZXR010000097">
    <property type="protein sequence ID" value="CAB4702194.1"/>
    <property type="molecule type" value="Genomic_DNA"/>
</dbReference>
<gene>
    <name evidence="3" type="ORF">UFOPK2579_00994</name>
</gene>
<reference evidence="3" key="1">
    <citation type="submission" date="2020-05" db="EMBL/GenBank/DDBJ databases">
        <authorList>
            <person name="Chiriac C."/>
            <person name="Salcher M."/>
            <person name="Ghai R."/>
            <person name="Kavagutti S V."/>
        </authorList>
    </citation>
    <scope>NUCLEOTIDE SEQUENCE</scope>
</reference>
<dbReference type="Pfam" id="PF10137">
    <property type="entry name" value="CAP12-PCTIR_TIR"/>
    <property type="match status" value="1"/>
</dbReference>
<dbReference type="InterPro" id="IPR019302">
    <property type="entry name" value="CAP12/PCTIR_TIR_dom"/>
</dbReference>
<feature type="compositionally biased region" description="Polar residues" evidence="1">
    <location>
        <begin position="201"/>
        <end position="211"/>
    </location>
</feature>
<accession>A0A6J6Q228</accession>